<comment type="similarity">
    <text evidence="1">Belongs to the universal ribosomal protein uL2 family.</text>
</comment>
<evidence type="ECO:0000259" key="4">
    <source>
        <dbReference type="SMART" id="SM01382"/>
    </source>
</evidence>
<name>A0A411AD78_9APIC</name>
<dbReference type="GO" id="GO:0005762">
    <property type="term" value="C:mitochondrial large ribosomal subunit"/>
    <property type="evidence" value="ECO:0007669"/>
    <property type="project" value="TreeGrafter"/>
</dbReference>
<dbReference type="AlphaFoldDB" id="A0A411AD78"/>
<dbReference type="InterPro" id="IPR002171">
    <property type="entry name" value="Ribosomal_uL2"/>
</dbReference>
<evidence type="ECO:0000256" key="3">
    <source>
        <dbReference type="ARBA" id="ARBA00023274"/>
    </source>
</evidence>
<dbReference type="SUPFAM" id="SSF50249">
    <property type="entry name" value="Nucleic acid-binding proteins"/>
    <property type="match status" value="1"/>
</dbReference>
<dbReference type="InterPro" id="IPR008991">
    <property type="entry name" value="Translation_prot_SH3-like_sf"/>
</dbReference>
<dbReference type="EMBL" id="MH992225">
    <property type="protein sequence ID" value="QAX26997.1"/>
    <property type="molecule type" value="Genomic_DNA"/>
</dbReference>
<feature type="domain" description="Large ribosomal subunit protein uL2 C-terminal" evidence="4">
    <location>
        <begin position="104"/>
        <end position="231"/>
    </location>
</feature>
<dbReference type="InterPro" id="IPR022671">
    <property type="entry name" value="Ribosomal_uL2_CS"/>
</dbReference>
<dbReference type="PANTHER" id="PTHR13691:SF5">
    <property type="entry name" value="LARGE RIBOSOMAL SUBUNIT PROTEIN UL2M"/>
    <property type="match status" value="1"/>
</dbReference>
<reference evidence="5" key="1">
    <citation type="submission" date="2018-09" db="EMBL/GenBank/DDBJ databases">
        <title>Comparative sequence analysis of Babesia apicoplast genomes of sheep originating from six regions.</title>
        <authorList>
            <person name="Wang X."/>
            <person name="Guan G."/>
        </authorList>
    </citation>
    <scope>NUCLEOTIDE SEQUENCE</scope>
</reference>
<dbReference type="GO" id="GO:0003735">
    <property type="term" value="F:structural constituent of ribosome"/>
    <property type="evidence" value="ECO:0007669"/>
    <property type="project" value="InterPro"/>
</dbReference>
<dbReference type="Gene3D" id="4.10.950.10">
    <property type="entry name" value="Ribosomal protein L2, domain 3"/>
    <property type="match status" value="1"/>
</dbReference>
<dbReference type="GO" id="GO:0003723">
    <property type="term" value="F:RNA binding"/>
    <property type="evidence" value="ECO:0007669"/>
    <property type="project" value="TreeGrafter"/>
</dbReference>
<accession>A0A411AD78</accession>
<evidence type="ECO:0000256" key="1">
    <source>
        <dbReference type="ARBA" id="ARBA00005636"/>
    </source>
</evidence>
<evidence type="ECO:0000313" key="5">
    <source>
        <dbReference type="EMBL" id="QAX26997.1"/>
    </source>
</evidence>
<dbReference type="InterPro" id="IPR014722">
    <property type="entry name" value="Rib_uL2_dom2"/>
</dbReference>
<gene>
    <name evidence="5" type="primary">rpl2</name>
</gene>
<dbReference type="Gene3D" id="2.30.30.30">
    <property type="match status" value="1"/>
</dbReference>
<dbReference type="InterPro" id="IPR022669">
    <property type="entry name" value="Ribosomal_uL2_C"/>
</dbReference>
<dbReference type="Pfam" id="PF03947">
    <property type="entry name" value="Ribosomal_L2_C"/>
    <property type="match status" value="1"/>
</dbReference>
<dbReference type="GO" id="GO:0032543">
    <property type="term" value="P:mitochondrial translation"/>
    <property type="evidence" value="ECO:0007669"/>
    <property type="project" value="TreeGrafter"/>
</dbReference>
<evidence type="ECO:0000256" key="2">
    <source>
        <dbReference type="ARBA" id="ARBA00022980"/>
    </source>
</evidence>
<dbReference type="PANTHER" id="PTHR13691">
    <property type="entry name" value="RIBOSOMAL PROTEIN L2"/>
    <property type="match status" value="1"/>
</dbReference>
<dbReference type="PROSITE" id="PS00467">
    <property type="entry name" value="RIBOSOMAL_L2"/>
    <property type="match status" value="1"/>
</dbReference>
<dbReference type="SMART" id="SM01382">
    <property type="entry name" value="Ribosomal_L2_C"/>
    <property type="match status" value="1"/>
</dbReference>
<sequence>MIIFSIRYNKKIGKNYRGNIIVRHKKSGYTNMYTPIDINYFNHIYDTNLHFILYDIKINDVFRNTKLILSLCIKGQLKGEYRYILKPYKKTYGNFIRFYNTSLKTYGDVDLLKNFFIGNKIYNIDYNKYTSSKLCTAALSCAIVIYKNYTYSTVKLPSNKLVKLNNVICVSYYFADKLNSFIYKNAGHFVNLGNRPKVRGSAMNAYDHPHGGGEGKAPIGKKTIYSFVGRKCKGIKTVK</sequence>
<keyword evidence="2 5" id="KW-0689">Ribosomal protein</keyword>
<keyword evidence="3" id="KW-0687">Ribonucleoprotein</keyword>
<organism evidence="5">
    <name type="scientific">Babesia sp. Dunhuang</name>
    <dbReference type="NCBI Taxonomy" id="1164853"/>
    <lineage>
        <taxon>Eukaryota</taxon>
        <taxon>Sar</taxon>
        <taxon>Alveolata</taxon>
        <taxon>Apicomplexa</taxon>
        <taxon>Aconoidasida</taxon>
        <taxon>Piroplasmida</taxon>
        <taxon>Babesiidae</taxon>
        <taxon>Babesia</taxon>
    </lineage>
</organism>
<dbReference type="InterPro" id="IPR012340">
    <property type="entry name" value="NA-bd_OB-fold"/>
</dbReference>
<dbReference type="PIRSF" id="PIRSF002158">
    <property type="entry name" value="Ribosomal_L2"/>
    <property type="match status" value="1"/>
</dbReference>
<dbReference type="SUPFAM" id="SSF50104">
    <property type="entry name" value="Translation proteins SH3-like domain"/>
    <property type="match status" value="1"/>
</dbReference>
<proteinExistence type="inferred from homology"/>
<dbReference type="InterPro" id="IPR014726">
    <property type="entry name" value="Ribosomal_uL2_dom3"/>
</dbReference>
<protein>
    <submittedName>
        <fullName evidence="5">Ribosomal protein L2</fullName>
    </submittedName>
</protein>